<name>A0AAE1GUW9_9NEOP</name>
<reference evidence="1" key="1">
    <citation type="submission" date="2021-07" db="EMBL/GenBank/DDBJ databases">
        <authorList>
            <person name="Catto M.A."/>
            <person name="Jacobson A."/>
            <person name="Kennedy G."/>
            <person name="Labadie P."/>
            <person name="Hunt B.G."/>
            <person name="Srinivasan R."/>
        </authorList>
    </citation>
    <scope>NUCLEOTIDE SEQUENCE</scope>
    <source>
        <strain evidence="1">PL_HMW_Pooled</strain>
        <tissue evidence="1">Head</tissue>
    </source>
</reference>
<sequence length="350" mass="39979">MMRLKRVETTRWMSHSFALNTVLRAFDAIIETLQNIKDHAAGDSKATANGLLVYFLSEKFVLTALTYESIYKDVEPLSTSLQGVDMDLMAAVSHVDIVLKSLSSLRSDESFAELLRRKDEFTGASQFTFTALPPPTTTRSRRKRTLDGQRAANEPFVDLLRKFMVETNFTSLDSIINLISSRFDDRAQGLFKDLSLLTKRRIAEISSRQSELPQDAFSAFCSVYGKFVEAEDIRREILQFSKVYPSYEKAYSRLPEFLHGDDKSSELVVPDEEEHQYEEVWYGYDEDVEHQEDELAAEVRANRGQKLKKGEEMKNSGSLAYLFKLVHNTCLKTIFPSVYVALKIAVICRI</sequence>
<protein>
    <submittedName>
        <fullName evidence="1">Zinc finger MYM-type protein 1</fullName>
    </submittedName>
</protein>
<dbReference type="AlphaFoldDB" id="A0AAE1GUW9"/>
<accession>A0AAE1GUW9</accession>
<reference evidence="1" key="2">
    <citation type="journal article" date="2023" name="BMC Genomics">
        <title>Pest status, molecular evolution, and epigenetic factors derived from the genome assembly of Frankliniella fusca, a thysanopteran phytovirus vector.</title>
        <authorList>
            <person name="Catto M.A."/>
            <person name="Labadie P.E."/>
            <person name="Jacobson A.L."/>
            <person name="Kennedy G.G."/>
            <person name="Srinivasan R."/>
            <person name="Hunt B.G."/>
        </authorList>
    </citation>
    <scope>NUCLEOTIDE SEQUENCE</scope>
    <source>
        <strain evidence="1">PL_HMW_Pooled</strain>
    </source>
</reference>
<gene>
    <name evidence="1" type="ORF">KUF71_019814</name>
</gene>
<organism evidence="1 2">
    <name type="scientific">Frankliniella fusca</name>
    <dbReference type="NCBI Taxonomy" id="407009"/>
    <lineage>
        <taxon>Eukaryota</taxon>
        <taxon>Metazoa</taxon>
        <taxon>Ecdysozoa</taxon>
        <taxon>Arthropoda</taxon>
        <taxon>Hexapoda</taxon>
        <taxon>Insecta</taxon>
        <taxon>Pterygota</taxon>
        <taxon>Neoptera</taxon>
        <taxon>Paraneoptera</taxon>
        <taxon>Thysanoptera</taxon>
        <taxon>Terebrantia</taxon>
        <taxon>Thripoidea</taxon>
        <taxon>Thripidae</taxon>
        <taxon>Frankliniella</taxon>
    </lineage>
</organism>
<dbReference type="EMBL" id="JAHWGI010000122">
    <property type="protein sequence ID" value="KAK3909805.1"/>
    <property type="molecule type" value="Genomic_DNA"/>
</dbReference>
<comment type="caution">
    <text evidence="1">The sequence shown here is derived from an EMBL/GenBank/DDBJ whole genome shotgun (WGS) entry which is preliminary data.</text>
</comment>
<proteinExistence type="predicted"/>
<dbReference type="InterPro" id="IPR055298">
    <property type="entry name" value="AtLOH3-like"/>
</dbReference>
<evidence type="ECO:0000313" key="1">
    <source>
        <dbReference type="EMBL" id="KAK3909805.1"/>
    </source>
</evidence>
<dbReference type="PANTHER" id="PTHR11697">
    <property type="entry name" value="GENERAL TRANSCRIPTION FACTOR 2-RELATED ZINC FINGER PROTEIN"/>
    <property type="match status" value="1"/>
</dbReference>
<evidence type="ECO:0000313" key="2">
    <source>
        <dbReference type="Proteomes" id="UP001219518"/>
    </source>
</evidence>
<keyword evidence="2" id="KW-1185">Reference proteome</keyword>
<dbReference type="Proteomes" id="UP001219518">
    <property type="component" value="Unassembled WGS sequence"/>
</dbReference>
<dbReference type="PANTHER" id="PTHR11697:SF230">
    <property type="entry name" value="ZINC FINGER, MYM DOMAIN CONTAINING 1"/>
    <property type="match status" value="1"/>
</dbReference>